<comment type="caution">
    <text evidence="1">The sequence shown here is derived from an EMBL/GenBank/DDBJ whole genome shotgun (WGS) entry which is preliminary data.</text>
</comment>
<sequence>MDLLKEEFFVGVLSRNMIKSVEKWFYRYPEAMKDLCEVRQNILKAYENCGPVAISDPTFGRAAELAGEDAHEWMMVIQEVLDHFEGTGKDRLLRMVYFQDRTEVYVCSELFIERRTFYAWKNEVVLYAAFLAVQRGILAFPDSRLHQRSRQLHQDTGTLRV</sequence>
<keyword evidence="2" id="KW-1185">Reference proteome</keyword>
<evidence type="ECO:0000313" key="2">
    <source>
        <dbReference type="Proteomes" id="UP000623172"/>
    </source>
</evidence>
<name>A0A926D2Z5_9FIRM</name>
<proteinExistence type="predicted"/>
<dbReference type="RefSeq" id="WP_249314531.1">
    <property type="nucleotide sequence ID" value="NZ_JACRSR010000001.1"/>
</dbReference>
<dbReference type="EMBL" id="JACRSR010000001">
    <property type="protein sequence ID" value="MBC8530557.1"/>
    <property type="molecule type" value="Genomic_DNA"/>
</dbReference>
<protein>
    <submittedName>
        <fullName evidence="1">DUF1492 domain-containing protein</fullName>
    </submittedName>
</protein>
<organism evidence="1 2">
    <name type="scientific">Gehongia tenuis</name>
    <dbReference type="NCBI Taxonomy" id="2763655"/>
    <lineage>
        <taxon>Bacteria</taxon>
        <taxon>Bacillati</taxon>
        <taxon>Bacillota</taxon>
        <taxon>Clostridia</taxon>
        <taxon>Christensenellales</taxon>
        <taxon>Christensenellaceae</taxon>
        <taxon>Gehongia</taxon>
    </lineage>
</organism>
<reference evidence="1" key="1">
    <citation type="submission" date="2020-08" db="EMBL/GenBank/DDBJ databases">
        <title>Genome public.</title>
        <authorList>
            <person name="Liu C."/>
            <person name="Sun Q."/>
        </authorList>
    </citation>
    <scope>NUCLEOTIDE SEQUENCE</scope>
    <source>
        <strain evidence="1">NSJ-53</strain>
    </source>
</reference>
<dbReference type="AlphaFoldDB" id="A0A926D2Z5"/>
<accession>A0A926D2Z5</accession>
<gene>
    <name evidence="1" type="ORF">H8696_01680</name>
</gene>
<dbReference type="InterPro" id="IPR010861">
    <property type="entry name" value="DUF1492"/>
</dbReference>
<evidence type="ECO:0000313" key="1">
    <source>
        <dbReference type="EMBL" id="MBC8530557.1"/>
    </source>
</evidence>
<dbReference type="Pfam" id="PF07374">
    <property type="entry name" value="DUF1492"/>
    <property type="match status" value="1"/>
</dbReference>
<dbReference type="Proteomes" id="UP000623172">
    <property type="component" value="Unassembled WGS sequence"/>
</dbReference>